<reference evidence="5 6" key="1">
    <citation type="submission" date="2019-09" db="EMBL/GenBank/DDBJ databases">
        <title>Bird 10,000 Genomes (B10K) Project - Family phase.</title>
        <authorList>
            <person name="Zhang G."/>
        </authorList>
    </citation>
    <scope>NUCLEOTIDE SEQUENCE [LARGE SCALE GENOMIC DNA]</scope>
    <source>
        <strain evidence="5">OUT-0002</strain>
    </source>
</reference>
<dbReference type="Proteomes" id="UP000579904">
    <property type="component" value="Unassembled WGS sequence"/>
</dbReference>
<keyword evidence="6" id="KW-1185">Reference proteome</keyword>
<dbReference type="EMBL" id="VZUB01020201">
    <property type="protein sequence ID" value="NXU77501.1"/>
    <property type="molecule type" value="Genomic_DNA"/>
</dbReference>
<dbReference type="PANTHER" id="PTHR14845:SF0">
    <property type="entry name" value="DUF4515 DOMAIN-CONTAINING PROTEIN"/>
    <property type="match status" value="1"/>
</dbReference>
<accession>A0A7L3NJ92</accession>
<comment type="caution">
    <text evidence="5">The sequence shown here is derived from an EMBL/GenBank/DDBJ whole genome shotgun (WGS) entry which is preliminary data.</text>
</comment>
<proteinExistence type="predicted"/>
<evidence type="ECO:0000256" key="1">
    <source>
        <dbReference type="ARBA" id="ARBA00023054"/>
    </source>
</evidence>
<protein>
    <submittedName>
        <fullName evidence="5">CC166 protein</fullName>
    </submittedName>
</protein>
<evidence type="ECO:0000256" key="3">
    <source>
        <dbReference type="SAM" id="MobiDB-lite"/>
    </source>
</evidence>
<feature type="region of interest" description="Disordered" evidence="3">
    <location>
        <begin position="1"/>
        <end position="36"/>
    </location>
</feature>
<name>A0A7L3NJ92_9AVES</name>
<feature type="non-terminal residue" evidence="5">
    <location>
        <position position="1"/>
    </location>
</feature>
<feature type="compositionally biased region" description="Basic and acidic residues" evidence="3">
    <location>
        <begin position="17"/>
        <end position="36"/>
    </location>
</feature>
<keyword evidence="1 2" id="KW-0175">Coiled coil</keyword>
<dbReference type="OrthoDB" id="2129492at2759"/>
<organism evidence="5 6">
    <name type="scientific">Oreotrochilus melanogaster</name>
    <dbReference type="NCBI Taxonomy" id="689266"/>
    <lineage>
        <taxon>Eukaryota</taxon>
        <taxon>Metazoa</taxon>
        <taxon>Chordata</taxon>
        <taxon>Craniata</taxon>
        <taxon>Vertebrata</taxon>
        <taxon>Euteleostomi</taxon>
        <taxon>Archelosauria</taxon>
        <taxon>Archosauria</taxon>
        <taxon>Dinosauria</taxon>
        <taxon>Saurischia</taxon>
        <taxon>Theropoda</taxon>
        <taxon>Coelurosauria</taxon>
        <taxon>Aves</taxon>
        <taxon>Neognathae</taxon>
        <taxon>Neoaves</taxon>
        <taxon>Strisores</taxon>
        <taxon>Apodiformes</taxon>
        <taxon>Trochilidae</taxon>
        <taxon>Oreotrochilus</taxon>
    </lineage>
</organism>
<gene>
    <name evidence="5" type="primary">Ccdc166</name>
    <name evidence="5" type="ORF">OREMEL_R13853</name>
</gene>
<dbReference type="InterPro" id="IPR032777">
    <property type="entry name" value="DUF4515"/>
</dbReference>
<feature type="compositionally biased region" description="Polar residues" evidence="3">
    <location>
        <begin position="1"/>
        <end position="11"/>
    </location>
</feature>
<dbReference type="PANTHER" id="PTHR14845">
    <property type="entry name" value="COILED-COIL DOMAIN-CONTAINING 166"/>
    <property type="match status" value="1"/>
</dbReference>
<evidence type="ECO:0000256" key="2">
    <source>
        <dbReference type="SAM" id="Coils"/>
    </source>
</evidence>
<dbReference type="Pfam" id="PF14988">
    <property type="entry name" value="DUF4515"/>
    <property type="match status" value="1"/>
</dbReference>
<feature type="coiled-coil region" evidence="2">
    <location>
        <begin position="58"/>
        <end position="135"/>
    </location>
</feature>
<evidence type="ECO:0000313" key="6">
    <source>
        <dbReference type="Proteomes" id="UP000579904"/>
    </source>
</evidence>
<dbReference type="AlphaFoldDB" id="A0A7L3NJ92"/>
<feature type="coiled-coil region" evidence="2">
    <location>
        <begin position="164"/>
        <end position="191"/>
    </location>
</feature>
<sequence length="280" mass="32692">MATKSKQTKANPVNAGKSKEAGKTKGGDAAKDLSDMETLAQEKKSYLVKEYKTLTEKLNTYRDRVDHFLLENKFLEKEAQQNEEENKVYLSYLKKHKQRCQDLLITLNEQNKADLSQAQLQKEEVISQYTQKEQEVKSSLTAMEQRFSQMKKEVEDLQPFKEMSAQQSKRIEELEKELLHTKVQLAEEMRNIKSSFLRATAECQEQFQQKVQTFSQRAKEAAGQALLQYVGEVKAENQRLRQELVGLIQYSKALKETQVQLREEREQLLRERGYLEDMAR</sequence>
<evidence type="ECO:0000259" key="4">
    <source>
        <dbReference type="Pfam" id="PF14988"/>
    </source>
</evidence>
<feature type="non-terminal residue" evidence="5">
    <location>
        <position position="280"/>
    </location>
</feature>
<evidence type="ECO:0000313" key="5">
    <source>
        <dbReference type="EMBL" id="NXU77501.1"/>
    </source>
</evidence>
<feature type="domain" description="DUF4515" evidence="4">
    <location>
        <begin position="85"/>
        <end position="276"/>
    </location>
</feature>